<dbReference type="AlphaFoldDB" id="A0AA91YVH5"/>
<dbReference type="Proteomes" id="UP000215155">
    <property type="component" value="Unassembled WGS sequence"/>
</dbReference>
<comment type="caution">
    <text evidence="1">The sequence shown here is derived from an EMBL/GenBank/DDBJ whole genome shotgun (WGS) entry which is preliminary data.</text>
</comment>
<name>A0AA91YVH5_9BACT</name>
<proteinExistence type="predicted"/>
<evidence type="ECO:0000313" key="2">
    <source>
        <dbReference type="Proteomes" id="UP000215155"/>
    </source>
</evidence>
<accession>A0AA91YVH5</accession>
<protein>
    <submittedName>
        <fullName evidence="1">Mobilization protein</fullName>
    </submittedName>
</protein>
<evidence type="ECO:0000313" key="1">
    <source>
        <dbReference type="EMBL" id="OXL42450.1"/>
    </source>
</evidence>
<organism evidence="1 2">
    <name type="scientific">Segatella copri</name>
    <dbReference type="NCBI Taxonomy" id="165179"/>
    <lineage>
        <taxon>Bacteria</taxon>
        <taxon>Pseudomonadati</taxon>
        <taxon>Bacteroidota</taxon>
        <taxon>Bacteroidia</taxon>
        <taxon>Bacteroidales</taxon>
        <taxon>Prevotellaceae</taxon>
        <taxon>Segatella</taxon>
    </lineage>
</organism>
<sequence>MCYPWNGSVSRKYRNARWMVLR</sequence>
<feature type="non-terminal residue" evidence="1">
    <location>
        <position position="22"/>
    </location>
</feature>
<reference evidence="1 2" key="1">
    <citation type="submission" date="2017-07" db="EMBL/GenBank/DDBJ databases">
        <title>Draft genome sequence of Prevotella copri isolated from the gut of healthy adult Indian.</title>
        <authorList>
            <person name="Das B."/>
            <person name="Bag S."/>
            <person name="Ghosh T.S."/>
        </authorList>
    </citation>
    <scope>NUCLEOTIDE SEQUENCE [LARGE SCALE GENOMIC DNA]</scope>
    <source>
        <strain evidence="1 2">Indica</strain>
    </source>
</reference>
<dbReference type="EMBL" id="NMPZ01000083">
    <property type="protein sequence ID" value="OXL42450.1"/>
    <property type="molecule type" value="Genomic_DNA"/>
</dbReference>
<gene>
    <name evidence="1" type="ORF">CFT61_16470</name>
</gene>